<dbReference type="InterPro" id="IPR036570">
    <property type="entry name" value="HORMA_dom_sf"/>
</dbReference>
<dbReference type="SUPFAM" id="SSF56019">
    <property type="entry name" value="The spindle assembly checkpoint protein mad2"/>
    <property type="match status" value="1"/>
</dbReference>
<dbReference type="EMBL" id="KB097753">
    <property type="protein sequence ID" value="ESN90752.1"/>
    <property type="molecule type" value="Genomic_DNA"/>
</dbReference>
<dbReference type="GeneID" id="20201505"/>
<dbReference type="KEGG" id="hro:HELRODRAFT_166455"/>
<protein>
    <recommendedName>
        <fullName evidence="1">HORMA domain-containing protein</fullName>
    </recommendedName>
</protein>
<dbReference type="OrthoDB" id="21254at2759"/>
<accession>T1EY55</accession>
<dbReference type="PANTHER" id="PTHR11842:SF10">
    <property type="entry name" value="MITOTIC SPINDLE ASSEMBLY CHECKPOINT PROTEIN MAD2B"/>
    <property type="match status" value="1"/>
</dbReference>
<dbReference type="GO" id="GO:0005634">
    <property type="term" value="C:nucleus"/>
    <property type="evidence" value="ECO:0000318"/>
    <property type="project" value="GO_Central"/>
</dbReference>
<dbReference type="PROSITE" id="PS50815">
    <property type="entry name" value="HORMA"/>
    <property type="match status" value="1"/>
</dbReference>
<dbReference type="InParanoid" id="T1EY55"/>
<evidence type="ECO:0000313" key="2">
    <source>
        <dbReference type="EMBL" id="ESN90752.1"/>
    </source>
</evidence>
<dbReference type="HOGENOM" id="CLU_1205939_0_0_1"/>
<dbReference type="PANTHER" id="PTHR11842">
    <property type="entry name" value="MITOTIC SPINDLE ASSEMBLY CHECKPOINT PROTEIN MAD2"/>
    <property type="match status" value="1"/>
</dbReference>
<dbReference type="Gene3D" id="3.30.900.10">
    <property type="entry name" value="HORMA domain"/>
    <property type="match status" value="1"/>
</dbReference>
<name>T1EY55_HELRO</name>
<sequence>MNRNKDEYTSSTPLFCDFFETLLHNFLHSRHLYPPECFELRQKFGVPVWICTHRDVLTYIESLISGIKNVLEENRIERIDVCVVQAESEITLETFAIEPLSLPRYISEDLTVEELFKLEMMMRRSLLDAIQIFSAMPDKNESDLEKRTWRMKVKTKLSAYKRLLEKQSVSDEVMWLATWSQDGEEEVDDDVVGTDDDDRCLFQIIPMTNLMSQFIQVQLYIKDYKNTCRR</sequence>
<dbReference type="AlphaFoldDB" id="T1EY55"/>
<evidence type="ECO:0000313" key="3">
    <source>
        <dbReference type="EnsemblMetazoa" id="HelroP166455"/>
    </source>
</evidence>
<dbReference type="InterPro" id="IPR003511">
    <property type="entry name" value="HORMA_dom"/>
</dbReference>
<evidence type="ECO:0000313" key="4">
    <source>
        <dbReference type="Proteomes" id="UP000015101"/>
    </source>
</evidence>
<dbReference type="GO" id="GO:0016035">
    <property type="term" value="C:zeta DNA polymerase complex"/>
    <property type="evidence" value="ECO:0000318"/>
    <property type="project" value="GO_Central"/>
</dbReference>
<dbReference type="STRING" id="6412.T1EY55"/>
<dbReference type="InterPro" id="IPR045091">
    <property type="entry name" value="Mad2-like"/>
</dbReference>
<dbReference type="Proteomes" id="UP000015101">
    <property type="component" value="Unassembled WGS sequence"/>
</dbReference>
<reference evidence="2 4" key="2">
    <citation type="journal article" date="2013" name="Nature">
        <title>Insights into bilaterian evolution from three spiralian genomes.</title>
        <authorList>
            <person name="Simakov O."/>
            <person name="Marletaz F."/>
            <person name="Cho S.J."/>
            <person name="Edsinger-Gonzales E."/>
            <person name="Havlak P."/>
            <person name="Hellsten U."/>
            <person name="Kuo D.H."/>
            <person name="Larsson T."/>
            <person name="Lv J."/>
            <person name="Arendt D."/>
            <person name="Savage R."/>
            <person name="Osoegawa K."/>
            <person name="de Jong P."/>
            <person name="Grimwood J."/>
            <person name="Chapman J.A."/>
            <person name="Shapiro H."/>
            <person name="Aerts A."/>
            <person name="Otillar R.P."/>
            <person name="Terry A.Y."/>
            <person name="Boore J.L."/>
            <person name="Grigoriev I.V."/>
            <person name="Lindberg D.R."/>
            <person name="Seaver E.C."/>
            <person name="Weisblat D.A."/>
            <person name="Putnam N.H."/>
            <person name="Rokhsar D.S."/>
        </authorList>
    </citation>
    <scope>NUCLEOTIDE SEQUENCE</scope>
</reference>
<gene>
    <name evidence="3" type="primary">20201505</name>
    <name evidence="2" type="ORF">HELRODRAFT_166455</name>
</gene>
<dbReference type="GO" id="GO:0006281">
    <property type="term" value="P:DNA repair"/>
    <property type="evidence" value="ECO:0000318"/>
    <property type="project" value="GO_Central"/>
</dbReference>
<dbReference type="EMBL" id="AMQM01002391">
    <property type="status" value="NOT_ANNOTATED_CDS"/>
    <property type="molecule type" value="Genomic_DNA"/>
</dbReference>
<dbReference type="CTD" id="20201505"/>
<dbReference type="eggNOG" id="KOG3186">
    <property type="taxonomic scope" value="Eukaryota"/>
</dbReference>
<reference evidence="3" key="3">
    <citation type="submission" date="2015-06" db="UniProtKB">
        <authorList>
            <consortium name="EnsemblMetazoa"/>
        </authorList>
    </citation>
    <scope>IDENTIFICATION</scope>
</reference>
<feature type="domain" description="HORMA" evidence="1">
    <location>
        <begin position="9"/>
        <end position="221"/>
    </location>
</feature>
<dbReference type="RefSeq" id="XP_009031621.1">
    <property type="nucleotide sequence ID" value="XM_009033373.1"/>
</dbReference>
<keyword evidence="4" id="KW-1185">Reference proteome</keyword>
<dbReference type="EnsemblMetazoa" id="HelroT166455">
    <property type="protein sequence ID" value="HelroP166455"/>
    <property type="gene ID" value="HelroG166455"/>
</dbReference>
<organism evidence="3 4">
    <name type="scientific">Helobdella robusta</name>
    <name type="common">Californian leech</name>
    <dbReference type="NCBI Taxonomy" id="6412"/>
    <lineage>
        <taxon>Eukaryota</taxon>
        <taxon>Metazoa</taxon>
        <taxon>Spiralia</taxon>
        <taxon>Lophotrochozoa</taxon>
        <taxon>Annelida</taxon>
        <taxon>Clitellata</taxon>
        <taxon>Hirudinea</taxon>
        <taxon>Rhynchobdellida</taxon>
        <taxon>Glossiphoniidae</taxon>
        <taxon>Helobdella</taxon>
    </lineage>
</organism>
<reference evidence="4" key="1">
    <citation type="submission" date="2012-12" db="EMBL/GenBank/DDBJ databases">
        <authorList>
            <person name="Hellsten U."/>
            <person name="Grimwood J."/>
            <person name="Chapman J.A."/>
            <person name="Shapiro H."/>
            <person name="Aerts A."/>
            <person name="Otillar R.P."/>
            <person name="Terry A.Y."/>
            <person name="Boore J.L."/>
            <person name="Simakov O."/>
            <person name="Marletaz F."/>
            <person name="Cho S.-J."/>
            <person name="Edsinger-Gonzales E."/>
            <person name="Havlak P."/>
            <person name="Kuo D.-H."/>
            <person name="Larsson T."/>
            <person name="Lv J."/>
            <person name="Arendt D."/>
            <person name="Savage R."/>
            <person name="Osoegawa K."/>
            <person name="de Jong P."/>
            <person name="Lindberg D.R."/>
            <person name="Seaver E.C."/>
            <person name="Weisblat D.A."/>
            <person name="Putnam N.H."/>
            <person name="Grigoriev I.V."/>
            <person name="Rokhsar D.S."/>
        </authorList>
    </citation>
    <scope>NUCLEOTIDE SEQUENCE</scope>
</reference>
<proteinExistence type="predicted"/>
<evidence type="ECO:0000259" key="1">
    <source>
        <dbReference type="PROSITE" id="PS50815"/>
    </source>
</evidence>